<dbReference type="AlphaFoldDB" id="A0A212QV90"/>
<gene>
    <name evidence="2" type="ORF">SAMN02746019_00006730</name>
</gene>
<keyword evidence="3" id="KW-1185">Reference proteome</keyword>
<organism evidence="2 3">
    <name type="scientific">Thermoflexus hugenholtzii JAD2</name>
    <dbReference type="NCBI Taxonomy" id="877466"/>
    <lineage>
        <taxon>Bacteria</taxon>
        <taxon>Bacillati</taxon>
        <taxon>Chloroflexota</taxon>
        <taxon>Thermoflexia</taxon>
        <taxon>Thermoflexales</taxon>
        <taxon>Thermoflexaceae</taxon>
        <taxon>Thermoflexus</taxon>
    </lineage>
</organism>
<dbReference type="Proteomes" id="UP000197025">
    <property type="component" value="Unassembled WGS sequence"/>
</dbReference>
<dbReference type="RefSeq" id="WP_088570935.1">
    <property type="nucleotide sequence ID" value="NZ_FYEK01000025.1"/>
</dbReference>
<dbReference type="InterPro" id="IPR036249">
    <property type="entry name" value="Thioredoxin-like_sf"/>
</dbReference>
<sequence>MTHGGPLPIRMYARPDCEDSELARERLRALGIPFIEINIDEDEEAARYVERLNRGFRSTPTIVFGDEAFYIVEPTVEQLDEALRRAGYAIPIGENPENPL</sequence>
<evidence type="ECO:0000313" key="2">
    <source>
        <dbReference type="EMBL" id="SNB63611.1"/>
    </source>
</evidence>
<accession>A0A212QV90</accession>
<dbReference type="InParanoid" id="A0A212QV90"/>
<dbReference type="SUPFAM" id="SSF52833">
    <property type="entry name" value="Thioredoxin-like"/>
    <property type="match status" value="1"/>
</dbReference>
<dbReference type="OrthoDB" id="166296at2"/>
<dbReference type="InterPro" id="IPR002109">
    <property type="entry name" value="Glutaredoxin"/>
</dbReference>
<dbReference type="PROSITE" id="PS51354">
    <property type="entry name" value="GLUTAREDOXIN_2"/>
    <property type="match status" value="1"/>
</dbReference>
<dbReference type="CDD" id="cd02976">
    <property type="entry name" value="NrdH"/>
    <property type="match status" value="1"/>
</dbReference>
<dbReference type="EMBL" id="FYEK01000025">
    <property type="protein sequence ID" value="SNB63611.1"/>
    <property type="molecule type" value="Genomic_DNA"/>
</dbReference>
<feature type="domain" description="Glutaredoxin" evidence="1">
    <location>
        <begin position="10"/>
        <end position="67"/>
    </location>
</feature>
<dbReference type="Gene3D" id="3.40.30.10">
    <property type="entry name" value="Glutaredoxin"/>
    <property type="match status" value="1"/>
</dbReference>
<protein>
    <submittedName>
        <fullName evidence="2">Mycoredoxin</fullName>
    </submittedName>
</protein>
<name>A0A212QV90_9CHLR</name>
<reference evidence="3" key="1">
    <citation type="submission" date="2017-06" db="EMBL/GenBank/DDBJ databases">
        <authorList>
            <person name="Varghese N."/>
            <person name="Submissions S."/>
        </authorList>
    </citation>
    <scope>NUCLEOTIDE SEQUENCE [LARGE SCALE GENOMIC DNA]</scope>
    <source>
        <strain evidence="3">JAD2</strain>
    </source>
</reference>
<dbReference type="Pfam" id="PF00462">
    <property type="entry name" value="Glutaredoxin"/>
    <property type="match status" value="1"/>
</dbReference>
<proteinExistence type="predicted"/>
<evidence type="ECO:0000313" key="3">
    <source>
        <dbReference type="Proteomes" id="UP000197025"/>
    </source>
</evidence>
<evidence type="ECO:0000259" key="1">
    <source>
        <dbReference type="Pfam" id="PF00462"/>
    </source>
</evidence>